<dbReference type="EMBL" id="NHTK01001195">
    <property type="protein sequence ID" value="PPR02016.1"/>
    <property type="molecule type" value="Genomic_DNA"/>
</dbReference>
<feature type="compositionally biased region" description="Polar residues" evidence="1">
    <location>
        <begin position="144"/>
        <end position="156"/>
    </location>
</feature>
<reference evidence="2 3" key="1">
    <citation type="journal article" date="2018" name="Evol. Lett.">
        <title>Horizontal gene cluster transfer increased hallucinogenic mushroom diversity.</title>
        <authorList>
            <person name="Reynolds H.T."/>
            <person name="Vijayakumar V."/>
            <person name="Gluck-Thaler E."/>
            <person name="Korotkin H.B."/>
            <person name="Matheny P.B."/>
            <person name="Slot J.C."/>
        </authorList>
    </citation>
    <scope>NUCLEOTIDE SEQUENCE [LARGE SCALE GENOMIC DNA]</scope>
    <source>
        <strain evidence="2 3">2629</strain>
    </source>
</reference>
<dbReference type="InParanoid" id="A0A409YG69"/>
<organism evidence="2 3">
    <name type="scientific">Panaeolus cyanescens</name>
    <dbReference type="NCBI Taxonomy" id="181874"/>
    <lineage>
        <taxon>Eukaryota</taxon>
        <taxon>Fungi</taxon>
        <taxon>Dikarya</taxon>
        <taxon>Basidiomycota</taxon>
        <taxon>Agaricomycotina</taxon>
        <taxon>Agaricomycetes</taxon>
        <taxon>Agaricomycetidae</taxon>
        <taxon>Agaricales</taxon>
        <taxon>Agaricineae</taxon>
        <taxon>Galeropsidaceae</taxon>
        <taxon>Panaeolus</taxon>
    </lineage>
</organism>
<feature type="region of interest" description="Disordered" evidence="1">
    <location>
        <begin position="124"/>
        <end position="177"/>
    </location>
</feature>
<dbReference type="Proteomes" id="UP000284842">
    <property type="component" value="Unassembled WGS sequence"/>
</dbReference>
<name>A0A409YG69_9AGAR</name>
<dbReference type="AlphaFoldDB" id="A0A409YG69"/>
<comment type="caution">
    <text evidence="2">The sequence shown here is derived from an EMBL/GenBank/DDBJ whole genome shotgun (WGS) entry which is preliminary data.</text>
</comment>
<sequence>MYRTNIQGSISMVPYYYAPTIDLSGEIIWEPPVYVYERPTAPACYRPIAKHYPIPEQVSRNTPFSSTLMDAVPMPTPPTPPSLCHYTNRTHHRVHPYNPTRTPRKRYRTAQAVDTVNFTILSSSPSTSAVTSVEVRSRGYHRPQPQSQRLATSSHSLAAPETGGLGHAQRHAAEVER</sequence>
<gene>
    <name evidence="2" type="ORF">CVT24_011139</name>
</gene>
<evidence type="ECO:0000313" key="2">
    <source>
        <dbReference type="EMBL" id="PPR02016.1"/>
    </source>
</evidence>
<evidence type="ECO:0000313" key="3">
    <source>
        <dbReference type="Proteomes" id="UP000284842"/>
    </source>
</evidence>
<protein>
    <submittedName>
        <fullName evidence="2">Uncharacterized protein</fullName>
    </submittedName>
</protein>
<accession>A0A409YG69</accession>
<evidence type="ECO:0000256" key="1">
    <source>
        <dbReference type="SAM" id="MobiDB-lite"/>
    </source>
</evidence>
<feature type="compositionally biased region" description="Low complexity" evidence="1">
    <location>
        <begin position="124"/>
        <end position="133"/>
    </location>
</feature>
<keyword evidence="3" id="KW-1185">Reference proteome</keyword>
<proteinExistence type="predicted"/>